<dbReference type="GO" id="GO:0016020">
    <property type="term" value="C:membrane"/>
    <property type="evidence" value="ECO:0007669"/>
    <property type="project" value="UniProtKB-SubCell"/>
</dbReference>
<keyword evidence="9" id="KW-0732">Signal</keyword>
<dbReference type="SMART" id="SM00665">
    <property type="entry name" value="B561"/>
    <property type="match status" value="1"/>
</dbReference>
<evidence type="ECO:0000256" key="6">
    <source>
        <dbReference type="ARBA" id="ARBA00023136"/>
    </source>
</evidence>
<evidence type="ECO:0000256" key="3">
    <source>
        <dbReference type="ARBA" id="ARBA00022692"/>
    </source>
</evidence>
<evidence type="ECO:0000256" key="1">
    <source>
        <dbReference type="ARBA" id="ARBA00004370"/>
    </source>
</evidence>
<sequence>MGRRAMTATTAMQRVVILFGLLAIAATGACAQGLPGVPVPTSWNGFNPNNPSNSDGDSDGGDGNSNNDNGDSTGSVGVGAGGSIVGGNGGFGSGGGSSGGGSGSFTPGFGSGSGSYGGFDFDSLERASELASYSSAHGALAAVSFALLFPLGAILIRTAAAGRRTVATHAVLQVFAYAAYIAAAGLGLYLISTIRDATGGAADLLAMSSTNAHPIIGLALLAALLAQPFLGALHHTRFRRTRRRGWASHAHLWLGRLGVTLGIINGGLGLALARTPRPYVVAYAVVAAVMWLLWLLTAILGERRRGRERRDNPDEPKHVYRKEVDVPGSGGGGTATTTTIASREYASDVAVVGARTGGASGLDEHGPSPPYTPGPHYEAHMARMQNRRVGGGGGQAGMGASAAAKEDTLDVPPSDSVSILSALQDEMHRGQV</sequence>
<dbReference type="InterPro" id="IPR006593">
    <property type="entry name" value="Cyt_b561/ferric_Rdtase_TM"/>
</dbReference>
<feature type="region of interest" description="Disordered" evidence="7">
    <location>
        <begin position="387"/>
        <end position="432"/>
    </location>
</feature>
<dbReference type="STRING" id="77044.A0A1W2TTW4"/>
<reference evidence="11" key="1">
    <citation type="submission" date="2016-03" db="EMBL/GenBank/DDBJ databases">
        <title>Draft genome sequence of Rosellinia necatrix.</title>
        <authorList>
            <person name="Kanematsu S."/>
        </authorList>
    </citation>
    <scope>NUCLEOTIDE SEQUENCE [LARGE SCALE GENOMIC DNA]</scope>
    <source>
        <strain evidence="11">W97</strain>
    </source>
</reference>
<dbReference type="CDD" id="cd08760">
    <property type="entry name" value="Cyt_b561_FRRS1_like"/>
    <property type="match status" value="1"/>
</dbReference>
<feature type="transmembrane region" description="Helical" evidence="8">
    <location>
        <begin position="138"/>
        <end position="158"/>
    </location>
</feature>
<evidence type="ECO:0000256" key="2">
    <source>
        <dbReference type="ARBA" id="ARBA00022448"/>
    </source>
</evidence>
<dbReference type="PROSITE" id="PS51257">
    <property type="entry name" value="PROKAR_LIPOPROTEIN"/>
    <property type="match status" value="1"/>
</dbReference>
<organism evidence="11">
    <name type="scientific">Rosellinia necatrix</name>
    <name type="common">White root-rot fungus</name>
    <dbReference type="NCBI Taxonomy" id="77044"/>
    <lineage>
        <taxon>Eukaryota</taxon>
        <taxon>Fungi</taxon>
        <taxon>Dikarya</taxon>
        <taxon>Ascomycota</taxon>
        <taxon>Pezizomycotina</taxon>
        <taxon>Sordariomycetes</taxon>
        <taxon>Xylariomycetidae</taxon>
        <taxon>Xylariales</taxon>
        <taxon>Xylariaceae</taxon>
        <taxon>Rosellinia</taxon>
    </lineage>
</organism>
<dbReference type="OrthoDB" id="19261at2759"/>
<feature type="domain" description="Cytochrome b561" evidence="10">
    <location>
        <begin position="136"/>
        <end position="270"/>
    </location>
</feature>
<evidence type="ECO:0000313" key="12">
    <source>
        <dbReference type="Proteomes" id="UP000054516"/>
    </source>
</evidence>
<dbReference type="Gene3D" id="1.20.120.1770">
    <property type="match status" value="1"/>
</dbReference>
<keyword evidence="3 8" id="KW-0812">Transmembrane</keyword>
<evidence type="ECO:0000256" key="5">
    <source>
        <dbReference type="ARBA" id="ARBA00022989"/>
    </source>
</evidence>
<evidence type="ECO:0000256" key="8">
    <source>
        <dbReference type="SAM" id="Phobius"/>
    </source>
</evidence>
<feature type="region of interest" description="Disordered" evidence="7">
    <location>
        <begin position="42"/>
        <end position="78"/>
    </location>
</feature>
<feature type="compositionally biased region" description="Low complexity" evidence="7">
    <location>
        <begin position="64"/>
        <end position="75"/>
    </location>
</feature>
<keyword evidence="4" id="KW-0249">Electron transport</keyword>
<proteinExistence type="predicted"/>
<evidence type="ECO:0000256" key="7">
    <source>
        <dbReference type="SAM" id="MobiDB-lite"/>
    </source>
</evidence>
<keyword evidence="5 8" id="KW-1133">Transmembrane helix</keyword>
<protein>
    <recommendedName>
        <fullName evidence="10">Cytochrome b561 domain-containing protein</fullName>
    </recommendedName>
</protein>
<dbReference type="Proteomes" id="UP000054516">
    <property type="component" value="Unassembled WGS sequence"/>
</dbReference>
<dbReference type="PANTHER" id="PTHR47797:SF1">
    <property type="entry name" value="CYTOCHROME B561 DOMAIN-CONTAINING PROTEIN-RELATED"/>
    <property type="match status" value="1"/>
</dbReference>
<comment type="subcellular location">
    <subcellularLocation>
        <location evidence="1">Membrane</location>
    </subcellularLocation>
</comment>
<feature type="compositionally biased region" description="Basic and acidic residues" evidence="7">
    <location>
        <begin position="305"/>
        <end position="325"/>
    </location>
</feature>
<evidence type="ECO:0000256" key="4">
    <source>
        <dbReference type="ARBA" id="ARBA00022982"/>
    </source>
</evidence>
<evidence type="ECO:0000259" key="10">
    <source>
        <dbReference type="SMART" id="SM00665"/>
    </source>
</evidence>
<evidence type="ECO:0000313" key="11">
    <source>
        <dbReference type="EMBL" id="GAP92027.2"/>
    </source>
</evidence>
<gene>
    <name evidence="11" type="ORF">SAMD00023353_6100360</name>
</gene>
<feature type="chain" id="PRO_5012642112" description="Cytochrome b561 domain-containing protein" evidence="9">
    <location>
        <begin position="32"/>
        <end position="432"/>
    </location>
</feature>
<feature type="signal peptide" evidence="9">
    <location>
        <begin position="1"/>
        <end position="31"/>
    </location>
</feature>
<feature type="region of interest" description="Disordered" evidence="7">
    <location>
        <begin position="305"/>
        <end position="333"/>
    </location>
</feature>
<keyword evidence="2" id="KW-0813">Transport</keyword>
<feature type="transmembrane region" description="Helical" evidence="8">
    <location>
        <begin position="170"/>
        <end position="192"/>
    </location>
</feature>
<keyword evidence="12" id="KW-1185">Reference proteome</keyword>
<keyword evidence="6 8" id="KW-0472">Membrane</keyword>
<name>A0A1W2TTW4_ROSNE</name>
<dbReference type="PANTHER" id="PTHR47797">
    <property type="entry name" value="DEHYDROGENASE, PUTATIVE (AFU_ORTHOLOGUE AFUA_8G05805)-RELATED"/>
    <property type="match status" value="1"/>
</dbReference>
<dbReference type="EMBL" id="DF977506">
    <property type="protein sequence ID" value="GAP92027.2"/>
    <property type="molecule type" value="Genomic_DNA"/>
</dbReference>
<dbReference type="AlphaFoldDB" id="A0A1W2TTW4"/>
<accession>A0A1W2TTW4</accession>
<feature type="transmembrane region" description="Helical" evidence="8">
    <location>
        <begin position="253"/>
        <end position="273"/>
    </location>
</feature>
<feature type="transmembrane region" description="Helical" evidence="8">
    <location>
        <begin position="212"/>
        <end position="233"/>
    </location>
</feature>
<evidence type="ECO:0000256" key="9">
    <source>
        <dbReference type="SAM" id="SignalP"/>
    </source>
</evidence>
<feature type="transmembrane region" description="Helical" evidence="8">
    <location>
        <begin position="279"/>
        <end position="300"/>
    </location>
</feature>